<keyword evidence="8" id="KW-1185">Reference proteome</keyword>
<dbReference type="PANTHER" id="PTHR43701:SF2">
    <property type="entry name" value="MEMBRANE TRANSPORTER PROTEIN YJNA-RELATED"/>
    <property type="match status" value="1"/>
</dbReference>
<organism evidence="7 8">
    <name type="scientific">Actinotalea fermentans</name>
    <dbReference type="NCBI Taxonomy" id="43671"/>
    <lineage>
        <taxon>Bacteria</taxon>
        <taxon>Bacillati</taxon>
        <taxon>Actinomycetota</taxon>
        <taxon>Actinomycetes</taxon>
        <taxon>Micrococcales</taxon>
        <taxon>Cellulomonadaceae</taxon>
        <taxon>Actinotalea</taxon>
    </lineage>
</organism>
<gene>
    <name evidence="7" type="ORF">AFE02nite_30500</name>
</gene>
<keyword evidence="3 6" id="KW-0812">Transmembrane</keyword>
<evidence type="ECO:0000256" key="6">
    <source>
        <dbReference type="RuleBase" id="RU363041"/>
    </source>
</evidence>
<evidence type="ECO:0000256" key="2">
    <source>
        <dbReference type="ARBA" id="ARBA00009142"/>
    </source>
</evidence>
<feature type="transmembrane region" description="Helical" evidence="6">
    <location>
        <begin position="102"/>
        <end position="123"/>
    </location>
</feature>
<feature type="transmembrane region" description="Helical" evidence="6">
    <location>
        <begin position="262"/>
        <end position="280"/>
    </location>
</feature>
<feature type="transmembrane region" description="Helical" evidence="6">
    <location>
        <begin position="206"/>
        <end position="223"/>
    </location>
</feature>
<dbReference type="EMBL" id="BJYK01000011">
    <property type="protein sequence ID" value="GEN81316.1"/>
    <property type="molecule type" value="Genomic_DNA"/>
</dbReference>
<proteinExistence type="inferred from homology"/>
<reference evidence="7 8" key="1">
    <citation type="submission" date="2019-07" db="EMBL/GenBank/DDBJ databases">
        <title>Whole genome shotgun sequence of Actinotalea fermentans NBRC 105374.</title>
        <authorList>
            <person name="Hosoyama A."/>
            <person name="Uohara A."/>
            <person name="Ohji S."/>
            <person name="Ichikawa N."/>
        </authorList>
    </citation>
    <scope>NUCLEOTIDE SEQUENCE [LARGE SCALE GENOMIC DNA]</scope>
    <source>
        <strain evidence="7 8">NBRC 105374</strain>
    </source>
</reference>
<name>A0A511Z1R2_9CELL</name>
<comment type="subcellular location">
    <subcellularLocation>
        <location evidence="6">Cell membrane</location>
        <topology evidence="6">Multi-pass membrane protein</topology>
    </subcellularLocation>
    <subcellularLocation>
        <location evidence="1">Membrane</location>
        <topology evidence="1">Multi-pass membrane protein</topology>
    </subcellularLocation>
</comment>
<feature type="transmembrane region" description="Helical" evidence="6">
    <location>
        <begin position="38"/>
        <end position="68"/>
    </location>
</feature>
<dbReference type="PANTHER" id="PTHR43701">
    <property type="entry name" value="MEMBRANE TRANSPORTER PROTEIN MJ0441-RELATED"/>
    <property type="match status" value="1"/>
</dbReference>
<dbReference type="GO" id="GO:0005886">
    <property type="term" value="C:plasma membrane"/>
    <property type="evidence" value="ECO:0007669"/>
    <property type="project" value="UniProtKB-SubCell"/>
</dbReference>
<keyword evidence="5 6" id="KW-0472">Membrane</keyword>
<evidence type="ECO:0000256" key="1">
    <source>
        <dbReference type="ARBA" id="ARBA00004141"/>
    </source>
</evidence>
<feature type="transmembrane region" description="Helical" evidence="6">
    <location>
        <begin position="156"/>
        <end position="173"/>
    </location>
</feature>
<sequence>MPGEGSAERGRAPTVVEWPPVTEPALDGAPAGPALSRLVLVGLAGGLLSGTFGVGGGIVMVPLLLLVARLEDRRAAATSLAAIVPASLAGVVTYAVRGDVAVGVAVVVALGAMAGSTIGTRILRRVRVDVFRWLLAALLVAAAVQLFVSLPERDGSIALTWALAPALLALGLVTGILSGLFGIGGGIVIVPVLIAVFGASDLVAKGTSLLVIIPTAITGTVANARGGMVDVRSGLAVGVAAAVASALGASLAGLLSPRLSNVLFGVLLIAFAGQMVQRALRGRRR</sequence>
<evidence type="ECO:0000256" key="5">
    <source>
        <dbReference type="ARBA" id="ARBA00023136"/>
    </source>
</evidence>
<dbReference type="Proteomes" id="UP000321484">
    <property type="component" value="Unassembled WGS sequence"/>
</dbReference>
<feature type="transmembrane region" description="Helical" evidence="6">
    <location>
        <begin position="235"/>
        <end position="256"/>
    </location>
</feature>
<dbReference type="Pfam" id="PF01925">
    <property type="entry name" value="TauE"/>
    <property type="match status" value="2"/>
</dbReference>
<evidence type="ECO:0000313" key="7">
    <source>
        <dbReference type="EMBL" id="GEN81316.1"/>
    </source>
</evidence>
<feature type="transmembrane region" description="Helical" evidence="6">
    <location>
        <begin position="130"/>
        <end position="150"/>
    </location>
</feature>
<protein>
    <recommendedName>
        <fullName evidence="6">Probable membrane transporter protein</fullName>
    </recommendedName>
</protein>
<dbReference type="InterPro" id="IPR051598">
    <property type="entry name" value="TSUP/Inactive_protease-like"/>
</dbReference>
<comment type="caution">
    <text evidence="7">The sequence shown here is derived from an EMBL/GenBank/DDBJ whole genome shotgun (WGS) entry which is preliminary data.</text>
</comment>
<dbReference type="AlphaFoldDB" id="A0A511Z1R2"/>
<evidence type="ECO:0000313" key="8">
    <source>
        <dbReference type="Proteomes" id="UP000321484"/>
    </source>
</evidence>
<dbReference type="InterPro" id="IPR002781">
    <property type="entry name" value="TM_pro_TauE-like"/>
</dbReference>
<keyword evidence="6" id="KW-1003">Cell membrane</keyword>
<comment type="similarity">
    <text evidence="2 6">Belongs to the 4-toluene sulfonate uptake permease (TSUP) (TC 2.A.102) family.</text>
</comment>
<feature type="transmembrane region" description="Helical" evidence="6">
    <location>
        <begin position="75"/>
        <end position="96"/>
    </location>
</feature>
<accession>A0A511Z1R2</accession>
<keyword evidence="4 6" id="KW-1133">Transmembrane helix</keyword>
<feature type="transmembrane region" description="Helical" evidence="6">
    <location>
        <begin position="180"/>
        <end position="200"/>
    </location>
</feature>
<evidence type="ECO:0000256" key="3">
    <source>
        <dbReference type="ARBA" id="ARBA00022692"/>
    </source>
</evidence>
<evidence type="ECO:0000256" key="4">
    <source>
        <dbReference type="ARBA" id="ARBA00022989"/>
    </source>
</evidence>